<dbReference type="GO" id="GO:0004674">
    <property type="term" value="F:protein serine/threonine kinase activity"/>
    <property type="evidence" value="ECO:0007669"/>
    <property type="project" value="UniProtKB-KW"/>
</dbReference>
<dbReference type="EMBL" id="LDAU01000203">
    <property type="protein sequence ID" value="KRW99866.1"/>
    <property type="molecule type" value="Genomic_DNA"/>
</dbReference>
<evidence type="ECO:0000256" key="4">
    <source>
        <dbReference type="ARBA" id="ARBA00022527"/>
    </source>
</evidence>
<dbReference type="Gene3D" id="1.10.510.10">
    <property type="entry name" value="Transferase(Phosphotransferase) domain 1"/>
    <property type="match status" value="2"/>
</dbReference>
<evidence type="ECO:0000256" key="9">
    <source>
        <dbReference type="ARBA" id="ARBA00022777"/>
    </source>
</evidence>
<keyword evidence="5" id="KW-0808">Transferase</keyword>
<keyword evidence="8 15" id="KW-0547">Nucleotide-binding</keyword>
<comment type="catalytic activity">
    <reaction evidence="14">
        <text>L-seryl-[protein] + ATP = O-phospho-L-seryl-[protein] + ADP + H(+)</text>
        <dbReference type="Rhea" id="RHEA:17989"/>
        <dbReference type="Rhea" id="RHEA-COMP:9863"/>
        <dbReference type="Rhea" id="RHEA-COMP:11604"/>
        <dbReference type="ChEBI" id="CHEBI:15378"/>
        <dbReference type="ChEBI" id="CHEBI:29999"/>
        <dbReference type="ChEBI" id="CHEBI:30616"/>
        <dbReference type="ChEBI" id="CHEBI:83421"/>
        <dbReference type="ChEBI" id="CHEBI:456216"/>
        <dbReference type="EC" id="2.7.11.1"/>
    </reaction>
</comment>
<feature type="compositionally biased region" description="Polar residues" evidence="16">
    <location>
        <begin position="540"/>
        <end position="558"/>
    </location>
</feature>
<evidence type="ECO:0000256" key="2">
    <source>
        <dbReference type="ARBA" id="ARBA00011245"/>
    </source>
</evidence>
<dbReference type="InParanoid" id="A0A0V0QCI8"/>
<sequence>MEDTIGTGSFGKVVKAIHKETNQVRAVKVINRERNHIDTLEKILQEVNVLKNLDHPNILKIYECFQDKNNYYIVSEYCQGGELFETISKKLALSEKEASQITAQLISAISYMHSKGFIHRDIKPENILFLFDTENSPIKLIDFGSSIKKQNNIAYRTGTCYYIAPEILQRNYNQQCDLWSIGVVTYIMLSGYPPFNDQDEQQIFEKILNCDYNFKENIWENISQDAKKFISNMLKLDPKQRYTPQQALQDPWIKKFNSNLVSSIQENQLQQSFKNLIQFNEFEAFMKEFQRKDSQIQFNDMIEQKQDINLLYNIEQNPILEKPTMQINTQFDIYKAPEFYQNNQLSAENDMFSLGVMLYLIVTGKKPFENQEKLQKNEEINLETIEFALYSQNFKKFLKNLLTKNPQKRLNVNQALNDEWIKQMINFKQKLPNLDKTLNKYQLFQQKQEFVVQIQLFLIYDSLLDENLQEISNFLQKLDPDGQKTVNYNEFINGLKDKLDQIEYRQEIQNIQLMMQEQQQNKIQNENNSTQNSNSNRTSLENQNNLSESQVTQKINQSNEKTENNIENTQNIENIQQQQQTQINQFQNDLNNEDLNMESTQNGQNLIQQENIENNENISEDSIQSESSSDYDQANENDAENSDEDQDLQKLSKKNDEKKQFYSPGRSPSILMKYKLQTIEEEEDQMNISYNQRKKL</sequence>
<evidence type="ECO:0000256" key="1">
    <source>
        <dbReference type="ARBA" id="ARBA00001946"/>
    </source>
</evidence>
<protein>
    <recommendedName>
        <fullName evidence="3">non-specific serine/threonine protein kinase</fullName>
        <ecNumber evidence="3">2.7.11.1</ecNumber>
    </recommendedName>
</protein>
<feature type="compositionally biased region" description="Low complexity" evidence="16">
    <location>
        <begin position="619"/>
        <end position="628"/>
    </location>
</feature>
<keyword evidence="4" id="KW-0723">Serine/threonine-protein kinase</keyword>
<feature type="compositionally biased region" description="Low complexity" evidence="16">
    <location>
        <begin position="519"/>
        <end position="539"/>
    </location>
</feature>
<keyword evidence="10" id="KW-0106">Calcium</keyword>
<evidence type="ECO:0000313" key="20">
    <source>
        <dbReference type="Proteomes" id="UP000054937"/>
    </source>
</evidence>
<dbReference type="AlphaFoldDB" id="A0A0V0QCI8"/>
<dbReference type="SMART" id="SM00220">
    <property type="entry name" value="S_TKc"/>
    <property type="match status" value="1"/>
</dbReference>
<comment type="similarity">
    <text evidence="12">Belongs to the protein kinase superfamily. Ser/Thr protein kinase family. CDPK subfamily.</text>
</comment>
<evidence type="ECO:0000256" key="6">
    <source>
        <dbReference type="ARBA" id="ARBA00022723"/>
    </source>
</evidence>
<evidence type="ECO:0000256" key="3">
    <source>
        <dbReference type="ARBA" id="ARBA00012513"/>
    </source>
</evidence>
<feature type="compositionally biased region" description="Acidic residues" evidence="16">
    <location>
        <begin position="633"/>
        <end position="646"/>
    </location>
</feature>
<dbReference type="SUPFAM" id="SSF56112">
    <property type="entry name" value="Protein kinase-like (PK-like)"/>
    <property type="match status" value="2"/>
</dbReference>
<dbReference type="OrthoDB" id="40902at2759"/>
<dbReference type="PROSITE" id="PS50011">
    <property type="entry name" value="PROTEIN_KINASE_DOM"/>
    <property type="match status" value="1"/>
</dbReference>
<name>A0A0V0QCI8_PSEPJ</name>
<comment type="catalytic activity">
    <reaction evidence="13">
        <text>L-threonyl-[protein] + ATP = O-phospho-L-threonyl-[protein] + ADP + H(+)</text>
        <dbReference type="Rhea" id="RHEA:46608"/>
        <dbReference type="Rhea" id="RHEA-COMP:11060"/>
        <dbReference type="Rhea" id="RHEA-COMP:11605"/>
        <dbReference type="ChEBI" id="CHEBI:15378"/>
        <dbReference type="ChEBI" id="CHEBI:30013"/>
        <dbReference type="ChEBI" id="CHEBI:30616"/>
        <dbReference type="ChEBI" id="CHEBI:61977"/>
        <dbReference type="ChEBI" id="CHEBI:456216"/>
        <dbReference type="EC" id="2.7.11.1"/>
    </reaction>
</comment>
<dbReference type="FunFam" id="1.10.510.10:FF:000571">
    <property type="entry name" value="Maternal embryonic leucine zipper kinase"/>
    <property type="match status" value="1"/>
</dbReference>
<evidence type="ECO:0000256" key="11">
    <source>
        <dbReference type="ARBA" id="ARBA00022840"/>
    </source>
</evidence>
<dbReference type="PANTHER" id="PTHR24349">
    <property type="entry name" value="SERINE/THREONINE-PROTEIN KINASE"/>
    <property type="match status" value="1"/>
</dbReference>
<dbReference type="CDD" id="cd05117">
    <property type="entry name" value="STKc_CAMK"/>
    <property type="match status" value="1"/>
</dbReference>
<keyword evidence="11 15" id="KW-0067">ATP-binding</keyword>
<evidence type="ECO:0000256" key="16">
    <source>
        <dbReference type="SAM" id="MobiDB-lite"/>
    </source>
</evidence>
<dbReference type="EC" id="2.7.11.1" evidence="3"/>
<dbReference type="GO" id="GO:0005509">
    <property type="term" value="F:calcium ion binding"/>
    <property type="evidence" value="ECO:0007669"/>
    <property type="project" value="InterPro"/>
</dbReference>
<feature type="compositionally biased region" description="Basic and acidic residues" evidence="16">
    <location>
        <begin position="647"/>
        <end position="660"/>
    </location>
</feature>
<proteinExistence type="inferred from homology"/>
<feature type="domain" description="Protein kinase" evidence="17">
    <location>
        <begin position="1"/>
        <end position="253"/>
    </location>
</feature>
<evidence type="ECO:0000259" key="17">
    <source>
        <dbReference type="PROSITE" id="PS50011"/>
    </source>
</evidence>
<gene>
    <name evidence="19" type="ORF">PPERSA_10985</name>
</gene>
<dbReference type="Gene3D" id="3.30.200.20">
    <property type="entry name" value="Phosphorylase Kinase, domain 1"/>
    <property type="match status" value="1"/>
</dbReference>
<comment type="subunit">
    <text evidence="2">Monomer.</text>
</comment>
<comment type="caution">
    <text evidence="19">The sequence shown here is derived from an EMBL/GenBank/DDBJ whole genome shotgun (WGS) entry which is preliminary data.</text>
</comment>
<keyword evidence="7" id="KW-0677">Repeat</keyword>
<feature type="region of interest" description="Disordered" evidence="16">
    <location>
        <begin position="519"/>
        <end position="563"/>
    </location>
</feature>
<evidence type="ECO:0000256" key="15">
    <source>
        <dbReference type="PROSITE-ProRule" id="PRU10141"/>
    </source>
</evidence>
<feature type="binding site" evidence="15">
    <location>
        <position position="28"/>
    </location>
    <ligand>
        <name>ATP</name>
        <dbReference type="ChEBI" id="CHEBI:30616"/>
    </ligand>
</feature>
<dbReference type="PROSITE" id="PS50222">
    <property type="entry name" value="EF_HAND_2"/>
    <property type="match status" value="1"/>
</dbReference>
<evidence type="ECO:0000256" key="12">
    <source>
        <dbReference type="ARBA" id="ARBA00024334"/>
    </source>
</evidence>
<dbReference type="PROSITE" id="PS00107">
    <property type="entry name" value="PROTEIN_KINASE_ATP"/>
    <property type="match status" value="1"/>
</dbReference>
<dbReference type="InterPro" id="IPR008271">
    <property type="entry name" value="Ser/Thr_kinase_AS"/>
</dbReference>
<dbReference type="Proteomes" id="UP000054937">
    <property type="component" value="Unassembled WGS sequence"/>
</dbReference>
<comment type="cofactor">
    <cofactor evidence="1">
        <name>Mg(2+)</name>
        <dbReference type="ChEBI" id="CHEBI:18420"/>
    </cofactor>
</comment>
<dbReference type="GO" id="GO:0005524">
    <property type="term" value="F:ATP binding"/>
    <property type="evidence" value="ECO:0007669"/>
    <property type="project" value="UniProtKB-UniRule"/>
</dbReference>
<reference evidence="19 20" key="1">
    <citation type="journal article" date="2015" name="Sci. Rep.">
        <title>Genome of the facultative scuticociliatosis pathogen Pseudocohnilembus persalinus provides insight into its virulence through horizontal gene transfer.</title>
        <authorList>
            <person name="Xiong J."/>
            <person name="Wang G."/>
            <person name="Cheng J."/>
            <person name="Tian M."/>
            <person name="Pan X."/>
            <person name="Warren A."/>
            <person name="Jiang C."/>
            <person name="Yuan D."/>
            <person name="Miao W."/>
        </authorList>
    </citation>
    <scope>NUCLEOTIDE SEQUENCE [LARGE SCALE GENOMIC DNA]</scope>
    <source>
        <strain evidence="19">36N120E</strain>
    </source>
</reference>
<evidence type="ECO:0000313" key="19">
    <source>
        <dbReference type="EMBL" id="KRW99866.1"/>
    </source>
</evidence>
<dbReference type="InterPro" id="IPR011009">
    <property type="entry name" value="Kinase-like_dom_sf"/>
</dbReference>
<dbReference type="InterPro" id="IPR017441">
    <property type="entry name" value="Protein_kinase_ATP_BS"/>
</dbReference>
<dbReference type="InterPro" id="IPR050205">
    <property type="entry name" value="CDPK_Ser/Thr_kinases"/>
</dbReference>
<evidence type="ECO:0000259" key="18">
    <source>
        <dbReference type="PROSITE" id="PS50222"/>
    </source>
</evidence>
<keyword evidence="9 19" id="KW-0418">Kinase</keyword>
<accession>A0A0V0QCI8</accession>
<evidence type="ECO:0000256" key="8">
    <source>
        <dbReference type="ARBA" id="ARBA00022741"/>
    </source>
</evidence>
<evidence type="ECO:0000256" key="10">
    <source>
        <dbReference type="ARBA" id="ARBA00022837"/>
    </source>
</evidence>
<dbReference type="PROSITE" id="PS00108">
    <property type="entry name" value="PROTEIN_KINASE_ST"/>
    <property type="match status" value="1"/>
</dbReference>
<evidence type="ECO:0000256" key="13">
    <source>
        <dbReference type="ARBA" id="ARBA00047899"/>
    </source>
</evidence>
<dbReference type="FunFam" id="3.30.200.20:FF:000315">
    <property type="entry name" value="Calcium-dependent protein kinase 3"/>
    <property type="match status" value="1"/>
</dbReference>
<organism evidence="19 20">
    <name type="scientific">Pseudocohnilembus persalinus</name>
    <name type="common">Ciliate</name>
    <dbReference type="NCBI Taxonomy" id="266149"/>
    <lineage>
        <taxon>Eukaryota</taxon>
        <taxon>Sar</taxon>
        <taxon>Alveolata</taxon>
        <taxon>Ciliophora</taxon>
        <taxon>Intramacronucleata</taxon>
        <taxon>Oligohymenophorea</taxon>
        <taxon>Scuticociliatia</taxon>
        <taxon>Philasterida</taxon>
        <taxon>Pseudocohnilembidae</taxon>
        <taxon>Pseudocohnilembus</taxon>
    </lineage>
</organism>
<feature type="region of interest" description="Disordered" evidence="16">
    <location>
        <begin position="619"/>
        <end position="671"/>
    </location>
</feature>
<evidence type="ECO:0000256" key="5">
    <source>
        <dbReference type="ARBA" id="ARBA00022679"/>
    </source>
</evidence>
<dbReference type="InterPro" id="IPR002048">
    <property type="entry name" value="EF_hand_dom"/>
</dbReference>
<keyword evidence="20" id="KW-1185">Reference proteome</keyword>
<feature type="domain" description="EF-hand" evidence="18">
    <location>
        <begin position="466"/>
        <end position="501"/>
    </location>
</feature>
<keyword evidence="6" id="KW-0479">Metal-binding</keyword>
<evidence type="ECO:0000256" key="14">
    <source>
        <dbReference type="ARBA" id="ARBA00048679"/>
    </source>
</evidence>
<evidence type="ECO:0000256" key="7">
    <source>
        <dbReference type="ARBA" id="ARBA00022737"/>
    </source>
</evidence>
<dbReference type="InterPro" id="IPR000719">
    <property type="entry name" value="Prot_kinase_dom"/>
</dbReference>
<dbReference type="Pfam" id="PF00069">
    <property type="entry name" value="Pkinase"/>
    <property type="match status" value="2"/>
</dbReference>